<proteinExistence type="inferred from homology"/>
<accession>A0ABV3WU44</accession>
<dbReference type="PANTHER" id="PTHR33162:SF1">
    <property type="entry name" value="SEC-INDEPENDENT PROTEIN TRANSLOCASE PROTEIN TATA, CHLOROPLASTIC"/>
    <property type="match status" value="1"/>
</dbReference>
<evidence type="ECO:0000256" key="10">
    <source>
        <dbReference type="SAM" id="MobiDB-lite"/>
    </source>
</evidence>
<reference evidence="12 13" key="1">
    <citation type="submission" date="2024-01" db="EMBL/GenBank/DDBJ databases">
        <title>New evidence supports the origin of RcGTA from prophage.</title>
        <authorList>
            <person name="Xu Y."/>
            <person name="Liu B."/>
            <person name="Chen F."/>
        </authorList>
    </citation>
    <scope>NUCLEOTIDE SEQUENCE [LARGE SCALE GENOMIC DNA]</scope>
    <source>
        <strain evidence="12 13">CBW1107-2</strain>
    </source>
</reference>
<evidence type="ECO:0000256" key="6">
    <source>
        <dbReference type="ARBA" id="ARBA00022989"/>
    </source>
</evidence>
<dbReference type="RefSeq" id="WP_368803225.1">
    <property type="nucleotide sequence ID" value="NZ_JAZHFV010000003.1"/>
</dbReference>
<keyword evidence="7 9" id="KW-0811">Translocation</keyword>
<evidence type="ECO:0000256" key="1">
    <source>
        <dbReference type="ARBA" id="ARBA00004167"/>
    </source>
</evidence>
<evidence type="ECO:0000256" key="9">
    <source>
        <dbReference type="HAMAP-Rule" id="MF_00237"/>
    </source>
</evidence>
<gene>
    <name evidence="9 12" type="primary">tatB</name>
    <name evidence="12" type="ORF">V1479_12810</name>
</gene>
<evidence type="ECO:0000256" key="5">
    <source>
        <dbReference type="ARBA" id="ARBA00022927"/>
    </source>
</evidence>
<comment type="subcellular location">
    <subcellularLocation>
        <location evidence="9">Cell membrane</location>
        <topology evidence="9">Single-pass membrane protein</topology>
    </subcellularLocation>
    <subcellularLocation>
        <location evidence="1">Membrane</location>
        <topology evidence="1">Single-pass membrane protein</topology>
    </subcellularLocation>
</comment>
<keyword evidence="3 9" id="KW-1003">Cell membrane</keyword>
<evidence type="ECO:0000256" key="7">
    <source>
        <dbReference type="ARBA" id="ARBA00023010"/>
    </source>
</evidence>
<keyword evidence="4 9" id="KW-0812">Transmembrane</keyword>
<comment type="function">
    <text evidence="9">Part of the twin-arginine translocation (Tat) system that transports large folded proteins containing a characteristic twin-arginine motif in their signal peptide across membranes. Together with TatC, TatB is part of a receptor directly interacting with Tat signal peptides. TatB may form an oligomeric binding site that transiently accommodates folded Tat precursor proteins before their translocation.</text>
</comment>
<name>A0ABV3WU44_9HYPH</name>
<feature type="region of interest" description="Disordered" evidence="10">
    <location>
        <begin position="128"/>
        <end position="201"/>
    </location>
</feature>
<comment type="subunit">
    <text evidence="9">The Tat system comprises two distinct complexes: a TatABC complex, containing multiple copies of TatA, TatB and TatC subunits, and a separate TatA complex, containing only TatA subunits. Substrates initially bind to the TatABC complex, which probably triggers association of the separate TatA complex to form the active translocon.</text>
</comment>
<dbReference type="InterPro" id="IPR018448">
    <property type="entry name" value="TatB"/>
</dbReference>
<evidence type="ECO:0000256" key="11">
    <source>
        <dbReference type="SAM" id="Phobius"/>
    </source>
</evidence>
<dbReference type="EMBL" id="JAZHFV010000003">
    <property type="protein sequence ID" value="MEX4008191.1"/>
    <property type="molecule type" value="Genomic_DNA"/>
</dbReference>
<evidence type="ECO:0000256" key="3">
    <source>
        <dbReference type="ARBA" id="ARBA00022475"/>
    </source>
</evidence>
<organism evidence="12 13">
    <name type="scientific">Neoaquamicrobium sediminum</name>
    <dbReference type="NCBI Taxonomy" id="1849104"/>
    <lineage>
        <taxon>Bacteria</taxon>
        <taxon>Pseudomonadati</taxon>
        <taxon>Pseudomonadota</taxon>
        <taxon>Alphaproteobacteria</taxon>
        <taxon>Hyphomicrobiales</taxon>
        <taxon>Phyllobacteriaceae</taxon>
        <taxon>Neoaquamicrobium</taxon>
    </lineage>
</organism>
<feature type="transmembrane region" description="Helical" evidence="11">
    <location>
        <begin position="6"/>
        <end position="25"/>
    </location>
</feature>
<dbReference type="Gene3D" id="1.20.5.3310">
    <property type="match status" value="1"/>
</dbReference>
<evidence type="ECO:0000256" key="8">
    <source>
        <dbReference type="ARBA" id="ARBA00023136"/>
    </source>
</evidence>
<keyword evidence="2 9" id="KW-0813">Transport</keyword>
<comment type="caution">
    <text evidence="12">The sequence shown here is derived from an EMBL/GenBank/DDBJ whole genome shotgun (WGS) entry which is preliminary data.</text>
</comment>
<evidence type="ECO:0000256" key="4">
    <source>
        <dbReference type="ARBA" id="ARBA00022692"/>
    </source>
</evidence>
<dbReference type="HAMAP" id="MF_00237">
    <property type="entry name" value="TatB"/>
    <property type="match status" value="1"/>
</dbReference>
<dbReference type="Proteomes" id="UP001559025">
    <property type="component" value="Unassembled WGS sequence"/>
</dbReference>
<keyword evidence="5 9" id="KW-0653">Protein transport</keyword>
<dbReference type="NCBIfam" id="TIGR01410">
    <property type="entry name" value="tatB"/>
    <property type="match status" value="1"/>
</dbReference>
<protein>
    <recommendedName>
        <fullName evidence="9">Sec-independent protein translocase protein TatB</fullName>
    </recommendedName>
</protein>
<dbReference type="InterPro" id="IPR003369">
    <property type="entry name" value="TatA/B/E"/>
</dbReference>
<keyword evidence="8 9" id="KW-0472">Membrane</keyword>
<evidence type="ECO:0000313" key="12">
    <source>
        <dbReference type="EMBL" id="MEX4008191.1"/>
    </source>
</evidence>
<dbReference type="PRINTS" id="PR01506">
    <property type="entry name" value="TATBPROTEIN"/>
</dbReference>
<keyword evidence="13" id="KW-1185">Reference proteome</keyword>
<dbReference type="Pfam" id="PF02416">
    <property type="entry name" value="TatA_B_E"/>
    <property type="match status" value="1"/>
</dbReference>
<sequence>MFDIGWPEMLVIAVVLIVVVGPKDLPKMLRTFGRTTAKLRVMAGDFRKQFDEALKEAELDDLKSVADDMRALNPKNEIRKALSPMEKAAQDVRSGLDAAMKPTKPAAAEPAPAEAKAAEPLKTGATAMPGEAAAATKPSPKAPAKANGAAAPATKKAAAPKQAAAKPSAKTTAAKKPAASSAKATAAPKKATKPKSGGNAA</sequence>
<evidence type="ECO:0000256" key="2">
    <source>
        <dbReference type="ARBA" id="ARBA00022448"/>
    </source>
</evidence>
<evidence type="ECO:0000313" key="13">
    <source>
        <dbReference type="Proteomes" id="UP001559025"/>
    </source>
</evidence>
<feature type="compositionally biased region" description="Low complexity" evidence="10">
    <location>
        <begin position="128"/>
        <end position="189"/>
    </location>
</feature>
<dbReference type="PANTHER" id="PTHR33162">
    <property type="entry name" value="SEC-INDEPENDENT PROTEIN TRANSLOCASE PROTEIN TATA, CHLOROPLASTIC"/>
    <property type="match status" value="1"/>
</dbReference>
<keyword evidence="6 9" id="KW-1133">Transmembrane helix</keyword>
<comment type="similarity">
    <text evidence="9">Belongs to the TatB family.</text>
</comment>